<dbReference type="PANTHER" id="PTHR39328:SF1">
    <property type="entry name" value="BLL2871 PROTEIN"/>
    <property type="match status" value="1"/>
</dbReference>
<dbReference type="Proteomes" id="UP000295030">
    <property type="component" value="Unassembled WGS sequence"/>
</dbReference>
<dbReference type="SUPFAM" id="SSF56235">
    <property type="entry name" value="N-terminal nucleophile aminohydrolases (Ntn hydrolases)"/>
    <property type="match status" value="1"/>
</dbReference>
<keyword evidence="2" id="KW-1185">Reference proteome</keyword>
<dbReference type="EMBL" id="SMFY01000001">
    <property type="protein sequence ID" value="TCK30286.1"/>
    <property type="molecule type" value="Genomic_DNA"/>
</dbReference>
<organism evidence="1 2">
    <name type="scientific">Ancylobacter aquaticus</name>
    <dbReference type="NCBI Taxonomy" id="100"/>
    <lineage>
        <taxon>Bacteria</taxon>
        <taxon>Pseudomonadati</taxon>
        <taxon>Pseudomonadota</taxon>
        <taxon>Alphaproteobacteria</taxon>
        <taxon>Hyphomicrobiales</taxon>
        <taxon>Xanthobacteraceae</taxon>
        <taxon>Ancylobacter</taxon>
    </lineage>
</organism>
<dbReference type="AlphaFoldDB" id="A0A4V6NDN5"/>
<name>A0A4V6NDN5_ANCAQ</name>
<dbReference type="InterPro" id="IPR029055">
    <property type="entry name" value="Ntn_hydrolases_N"/>
</dbReference>
<reference evidence="1 2" key="1">
    <citation type="submission" date="2019-03" db="EMBL/GenBank/DDBJ databases">
        <title>Genomic Encyclopedia of Type Strains, Phase IV (KMG-IV): sequencing the most valuable type-strain genomes for metagenomic binning, comparative biology and taxonomic classification.</title>
        <authorList>
            <person name="Goeker M."/>
        </authorList>
    </citation>
    <scope>NUCLEOTIDE SEQUENCE [LARGE SCALE GENOMIC DNA]</scope>
    <source>
        <strain evidence="1 2">DSM 101</strain>
    </source>
</reference>
<dbReference type="PANTHER" id="PTHR39328">
    <property type="entry name" value="BLL2871 PROTEIN"/>
    <property type="match status" value="1"/>
</dbReference>
<dbReference type="OrthoDB" id="9790012at2"/>
<gene>
    <name evidence="1" type="ORF">EV667_0374</name>
</gene>
<evidence type="ECO:0000313" key="2">
    <source>
        <dbReference type="Proteomes" id="UP000295030"/>
    </source>
</evidence>
<sequence length="243" mass="24770">MTFSIVARCPGSGLLGVAVATAVPAVGSMCPFSKAKVGAASTQSWVNPYLALGVLDAIAAGISARAALEGALAEDDARELRQIGVVDGAGEAAAFTGAQCTPWCGQEIGDGFAVQGNMLTGPEVIAAMAAAYRASDGQPLDERLMRAMEAGDAAGGDKRGRQSASLRVQGEEDYCALDLRVDEHARPVAELRRVLEIARVQLVPFVEGMPRRGVKAGPAPETVTAMLALSPPDRPGGGGSGPG</sequence>
<dbReference type="RefSeq" id="WP_131833636.1">
    <property type="nucleotide sequence ID" value="NZ_SMFY01000001.1"/>
</dbReference>
<accession>A0A4V6NDN5</accession>
<keyword evidence="1" id="KW-0378">Hydrolase</keyword>
<evidence type="ECO:0000313" key="1">
    <source>
        <dbReference type="EMBL" id="TCK30286.1"/>
    </source>
</evidence>
<dbReference type="Gene3D" id="3.60.20.10">
    <property type="entry name" value="Glutamine Phosphoribosylpyrophosphate, subunit 1, domain 1"/>
    <property type="match status" value="1"/>
</dbReference>
<proteinExistence type="predicted"/>
<protein>
    <submittedName>
        <fullName evidence="1">Putative Ntn-hydrolase superfamily protein</fullName>
    </submittedName>
</protein>
<dbReference type="InterPro" id="IPR010430">
    <property type="entry name" value="DUF1028"/>
</dbReference>
<dbReference type="GO" id="GO:0016787">
    <property type="term" value="F:hydrolase activity"/>
    <property type="evidence" value="ECO:0007669"/>
    <property type="project" value="UniProtKB-KW"/>
</dbReference>
<dbReference type="Pfam" id="PF06267">
    <property type="entry name" value="DUF1028"/>
    <property type="match status" value="1"/>
</dbReference>
<comment type="caution">
    <text evidence="1">The sequence shown here is derived from an EMBL/GenBank/DDBJ whole genome shotgun (WGS) entry which is preliminary data.</text>
</comment>